<dbReference type="InterPro" id="IPR002942">
    <property type="entry name" value="S4_RNA-bd"/>
</dbReference>
<dbReference type="CDD" id="cd02440">
    <property type="entry name" value="AdoMet_MTases"/>
    <property type="match status" value="1"/>
</dbReference>
<keyword evidence="5" id="KW-0808">Transferase</keyword>
<dbReference type="InterPro" id="IPR047048">
    <property type="entry name" value="TlyA"/>
</dbReference>
<dbReference type="Proteomes" id="UP000236745">
    <property type="component" value="Unassembled WGS sequence"/>
</dbReference>
<dbReference type="PANTHER" id="PTHR32319:SF0">
    <property type="entry name" value="BACTERIAL HEMOLYSIN-LIKE PROTEIN"/>
    <property type="match status" value="1"/>
</dbReference>
<dbReference type="PANTHER" id="PTHR32319">
    <property type="entry name" value="BACTERIAL HEMOLYSIN-LIKE PROTEIN"/>
    <property type="match status" value="1"/>
</dbReference>
<keyword evidence="1 3" id="KW-0694">RNA-binding</keyword>
<name>A0A1H5ZBH8_9GAMM</name>
<evidence type="ECO:0000256" key="2">
    <source>
        <dbReference type="ARBA" id="ARBA00029460"/>
    </source>
</evidence>
<dbReference type="Gene3D" id="3.40.50.150">
    <property type="entry name" value="Vaccinia Virus protein VP39"/>
    <property type="match status" value="1"/>
</dbReference>
<dbReference type="Pfam" id="PF01728">
    <property type="entry name" value="FtsJ"/>
    <property type="match status" value="1"/>
</dbReference>
<dbReference type="InterPro" id="IPR002877">
    <property type="entry name" value="RNA_MeTrfase_FtsJ_dom"/>
</dbReference>
<evidence type="ECO:0000256" key="1">
    <source>
        <dbReference type="ARBA" id="ARBA00022884"/>
    </source>
</evidence>
<evidence type="ECO:0000259" key="4">
    <source>
        <dbReference type="SMART" id="SM00363"/>
    </source>
</evidence>
<keyword evidence="6" id="KW-1185">Reference proteome</keyword>
<dbReference type="InterPro" id="IPR029063">
    <property type="entry name" value="SAM-dependent_MTases_sf"/>
</dbReference>
<dbReference type="AlphaFoldDB" id="A0A1H5ZBH8"/>
<dbReference type="SUPFAM" id="SSF55174">
    <property type="entry name" value="Alpha-L RNA-binding motif"/>
    <property type="match status" value="1"/>
</dbReference>
<dbReference type="PIRSF" id="PIRSF005578">
    <property type="entry name" value="TlyA"/>
    <property type="match status" value="1"/>
</dbReference>
<dbReference type="SUPFAM" id="SSF53335">
    <property type="entry name" value="S-adenosyl-L-methionine-dependent methyltransferases"/>
    <property type="match status" value="1"/>
</dbReference>
<dbReference type="EMBL" id="FNVQ01000001">
    <property type="protein sequence ID" value="SEG32997.1"/>
    <property type="molecule type" value="Genomic_DNA"/>
</dbReference>
<evidence type="ECO:0000313" key="5">
    <source>
        <dbReference type="EMBL" id="SEG32997.1"/>
    </source>
</evidence>
<dbReference type="OrthoDB" id="9784736at2"/>
<feature type="domain" description="RNA-binding S4" evidence="4">
    <location>
        <begin position="2"/>
        <end position="71"/>
    </location>
</feature>
<sequence length="253" mass="28249">MQRLDILLVERGLVNSRARAQRLIKEGRVKVNLNHWQVAQKPGLKLPLDTEIEVEEDESDRYVSRGALKLIPSLQSFAPNLDGLSALDVGQSTGGFTDCLLQHGIGRVVGIEVGHDQLAPNLREDSRVTCIEGYNARNLDSDLLKYNEGNPFDLAVMDVSFISQTLILEGLASLIKPEGLLFSLVKPQFELGREHIGKNGLVRDESLYPTLKIRMEKLLNELGFTLLNYTDSPIRGGDGNREFMLVARKKDTR</sequence>
<comment type="similarity">
    <text evidence="2">Belongs to the TlyA family.</text>
</comment>
<evidence type="ECO:0000256" key="3">
    <source>
        <dbReference type="PROSITE-ProRule" id="PRU00182"/>
    </source>
</evidence>
<gene>
    <name evidence="5" type="ORF">SAMN05444390_1012077</name>
</gene>
<dbReference type="SMART" id="SM00363">
    <property type="entry name" value="S4"/>
    <property type="match status" value="1"/>
</dbReference>
<dbReference type="NCBIfam" id="TIGR00478">
    <property type="entry name" value="tly"/>
    <property type="match status" value="1"/>
</dbReference>
<dbReference type="CDD" id="cd00165">
    <property type="entry name" value="S4"/>
    <property type="match status" value="1"/>
</dbReference>
<protein>
    <submittedName>
        <fullName evidence="5">23S rRNA (Cytidine1920-2'-O)/16S rRNA (Cytidine1409-2'-O)-methyltransferase</fullName>
    </submittedName>
</protein>
<dbReference type="GO" id="GO:0003723">
    <property type="term" value="F:RNA binding"/>
    <property type="evidence" value="ECO:0007669"/>
    <property type="project" value="UniProtKB-KW"/>
</dbReference>
<dbReference type="GO" id="GO:0008168">
    <property type="term" value="F:methyltransferase activity"/>
    <property type="evidence" value="ECO:0007669"/>
    <property type="project" value="UniProtKB-KW"/>
</dbReference>
<dbReference type="InterPro" id="IPR004538">
    <property type="entry name" value="Hemolysin_A/TlyA"/>
</dbReference>
<dbReference type="Gene3D" id="3.10.290.10">
    <property type="entry name" value="RNA-binding S4 domain"/>
    <property type="match status" value="1"/>
</dbReference>
<proteinExistence type="inferred from homology"/>
<evidence type="ECO:0000313" key="6">
    <source>
        <dbReference type="Proteomes" id="UP000236745"/>
    </source>
</evidence>
<organism evidence="5 6">
    <name type="scientific">Marinobacterium lutimaris</name>
    <dbReference type="NCBI Taxonomy" id="568106"/>
    <lineage>
        <taxon>Bacteria</taxon>
        <taxon>Pseudomonadati</taxon>
        <taxon>Pseudomonadota</taxon>
        <taxon>Gammaproteobacteria</taxon>
        <taxon>Oceanospirillales</taxon>
        <taxon>Oceanospirillaceae</taxon>
        <taxon>Marinobacterium</taxon>
    </lineage>
</organism>
<dbReference type="InterPro" id="IPR036986">
    <property type="entry name" value="S4_RNA-bd_sf"/>
</dbReference>
<dbReference type="Pfam" id="PF01479">
    <property type="entry name" value="S4"/>
    <property type="match status" value="1"/>
</dbReference>
<dbReference type="RefSeq" id="WP_104002925.1">
    <property type="nucleotide sequence ID" value="NZ_FNVQ01000001.1"/>
</dbReference>
<accession>A0A1H5ZBH8</accession>
<keyword evidence="5" id="KW-0489">Methyltransferase</keyword>
<reference evidence="5 6" key="1">
    <citation type="submission" date="2016-10" db="EMBL/GenBank/DDBJ databases">
        <authorList>
            <person name="de Groot N.N."/>
        </authorList>
    </citation>
    <scope>NUCLEOTIDE SEQUENCE [LARGE SCALE GENOMIC DNA]</scope>
    <source>
        <strain evidence="5 6">DSM 22012</strain>
    </source>
</reference>
<dbReference type="GO" id="GO:0032259">
    <property type="term" value="P:methylation"/>
    <property type="evidence" value="ECO:0007669"/>
    <property type="project" value="UniProtKB-KW"/>
</dbReference>
<dbReference type="PROSITE" id="PS50889">
    <property type="entry name" value="S4"/>
    <property type="match status" value="1"/>
</dbReference>